<comment type="caution">
    <text evidence="3">The sequence shown here is derived from an EMBL/GenBank/DDBJ whole genome shotgun (WGS) entry which is preliminary data.</text>
</comment>
<dbReference type="AlphaFoldDB" id="A0AAE0FSU5"/>
<evidence type="ECO:0000256" key="1">
    <source>
        <dbReference type="SAM" id="Coils"/>
    </source>
</evidence>
<reference evidence="3 4" key="1">
    <citation type="journal article" date="2015" name="Genome Biol. Evol.">
        <title>Comparative Genomics of a Bacterivorous Green Alga Reveals Evolutionary Causalities and Consequences of Phago-Mixotrophic Mode of Nutrition.</title>
        <authorList>
            <person name="Burns J.A."/>
            <person name="Paasch A."/>
            <person name="Narechania A."/>
            <person name="Kim E."/>
        </authorList>
    </citation>
    <scope>NUCLEOTIDE SEQUENCE [LARGE SCALE GENOMIC DNA]</scope>
    <source>
        <strain evidence="3 4">PLY_AMNH</strain>
    </source>
</reference>
<gene>
    <name evidence="3" type="ORF">CYMTET_25904</name>
</gene>
<evidence type="ECO:0000313" key="3">
    <source>
        <dbReference type="EMBL" id="KAK3265406.1"/>
    </source>
</evidence>
<protein>
    <submittedName>
        <fullName evidence="3">Uncharacterized protein</fullName>
    </submittedName>
</protein>
<proteinExistence type="predicted"/>
<feature type="chain" id="PRO_5042080738" evidence="2">
    <location>
        <begin position="26"/>
        <end position="104"/>
    </location>
</feature>
<evidence type="ECO:0000313" key="4">
    <source>
        <dbReference type="Proteomes" id="UP001190700"/>
    </source>
</evidence>
<organism evidence="3 4">
    <name type="scientific">Cymbomonas tetramitiformis</name>
    <dbReference type="NCBI Taxonomy" id="36881"/>
    <lineage>
        <taxon>Eukaryota</taxon>
        <taxon>Viridiplantae</taxon>
        <taxon>Chlorophyta</taxon>
        <taxon>Pyramimonadophyceae</taxon>
        <taxon>Pyramimonadales</taxon>
        <taxon>Pyramimonadaceae</taxon>
        <taxon>Cymbomonas</taxon>
    </lineage>
</organism>
<accession>A0AAE0FSU5</accession>
<sequence>MPFFDLLCGAVLCLVIGFILGHVQGGEKVKKGLRTTVEKLVTDLDESLSAKRKLEEDILGYQSTLKAVEKQVSHLKTGKLKMKTADKDGSAKFWKRICLGSGID</sequence>
<name>A0AAE0FSU5_9CHLO</name>
<dbReference type="Proteomes" id="UP001190700">
    <property type="component" value="Unassembled WGS sequence"/>
</dbReference>
<keyword evidence="4" id="KW-1185">Reference proteome</keyword>
<keyword evidence="2" id="KW-0732">Signal</keyword>
<feature type="coiled-coil region" evidence="1">
    <location>
        <begin position="37"/>
        <end position="71"/>
    </location>
</feature>
<dbReference type="EMBL" id="LGRX02013935">
    <property type="protein sequence ID" value="KAK3265406.1"/>
    <property type="molecule type" value="Genomic_DNA"/>
</dbReference>
<keyword evidence="1" id="KW-0175">Coiled coil</keyword>
<evidence type="ECO:0000256" key="2">
    <source>
        <dbReference type="SAM" id="SignalP"/>
    </source>
</evidence>
<feature type="signal peptide" evidence="2">
    <location>
        <begin position="1"/>
        <end position="25"/>
    </location>
</feature>